<sequence>MKKFLSGFLVFLISFCFSQKKVVDAKIITQDNDTLNVKIRVTVNMIDPTLIYGSSLNEKISIVDESGNKSKMEASNVKELSFVDFVGKKRYFLNRSENKKTLQERLFNGDTIEWFRDYYASGPGGEGAADFLFNKVAKKGIGVGYFTGLPKKKLIEFFSDEPEMENLIQEAKTSSLRQAENSIDFVMQSLLEKYESLKSRK</sequence>
<gene>
    <name evidence="1" type="ORF">OK344_01320</name>
</gene>
<accession>A0ABT3JK06</accession>
<evidence type="ECO:0000313" key="1">
    <source>
        <dbReference type="EMBL" id="MCW4450846.1"/>
    </source>
</evidence>
<protein>
    <recommendedName>
        <fullName evidence="3">DUF4369 domain-containing protein</fullName>
    </recommendedName>
</protein>
<dbReference type="Proteomes" id="UP001209107">
    <property type="component" value="Unassembled WGS sequence"/>
</dbReference>
<comment type="caution">
    <text evidence="1">The sequence shown here is derived from an EMBL/GenBank/DDBJ whole genome shotgun (WGS) entry which is preliminary data.</text>
</comment>
<dbReference type="RefSeq" id="WP_265143091.1">
    <property type="nucleotide sequence ID" value="NZ_JAPCHZ010000001.1"/>
</dbReference>
<organism evidence="1 2">
    <name type="scientific">Kaistella yananensis</name>
    <dbReference type="NCBI Taxonomy" id="2989820"/>
    <lineage>
        <taxon>Bacteria</taxon>
        <taxon>Pseudomonadati</taxon>
        <taxon>Bacteroidota</taxon>
        <taxon>Flavobacteriia</taxon>
        <taxon>Flavobacteriales</taxon>
        <taxon>Weeksellaceae</taxon>
        <taxon>Chryseobacterium group</taxon>
        <taxon>Kaistella</taxon>
    </lineage>
</organism>
<reference evidence="1 2" key="1">
    <citation type="submission" date="2022-10" db="EMBL/GenBank/DDBJ databases">
        <title>Kaistella sp. BT-6-1-3.</title>
        <authorList>
            <person name="Ai J."/>
            <person name="Deng Z."/>
        </authorList>
    </citation>
    <scope>NUCLEOTIDE SEQUENCE [LARGE SCALE GENOMIC DNA]</scope>
    <source>
        <strain evidence="1 2">BT6-1-3</strain>
    </source>
</reference>
<proteinExistence type="predicted"/>
<name>A0ABT3JK06_9FLAO</name>
<evidence type="ECO:0000313" key="2">
    <source>
        <dbReference type="Proteomes" id="UP001209107"/>
    </source>
</evidence>
<dbReference type="EMBL" id="JAPCHZ010000001">
    <property type="protein sequence ID" value="MCW4450846.1"/>
    <property type="molecule type" value="Genomic_DNA"/>
</dbReference>
<evidence type="ECO:0008006" key="3">
    <source>
        <dbReference type="Google" id="ProtNLM"/>
    </source>
</evidence>
<keyword evidence="2" id="KW-1185">Reference proteome</keyword>